<dbReference type="InterPro" id="IPR011761">
    <property type="entry name" value="ATP-grasp"/>
</dbReference>
<dbReference type="EMBL" id="JACOPG010000003">
    <property type="protein sequence ID" value="MBC5686668.1"/>
    <property type="molecule type" value="Genomic_DNA"/>
</dbReference>
<dbReference type="PANTHER" id="PTHR43585:SF2">
    <property type="entry name" value="ATP-GRASP ENZYME FSQD"/>
    <property type="match status" value="1"/>
</dbReference>
<feature type="domain" description="ATP-grasp" evidence="5">
    <location>
        <begin position="107"/>
        <end position="300"/>
    </location>
</feature>
<dbReference type="SUPFAM" id="SSF56059">
    <property type="entry name" value="Glutathione synthetase ATP-binding domain-like"/>
    <property type="match status" value="1"/>
</dbReference>
<proteinExistence type="predicted"/>
<dbReference type="InterPro" id="IPR013815">
    <property type="entry name" value="ATP_grasp_subdomain_1"/>
</dbReference>
<accession>A0ABR7GGT7</accession>
<evidence type="ECO:0000256" key="4">
    <source>
        <dbReference type="PROSITE-ProRule" id="PRU00409"/>
    </source>
</evidence>
<evidence type="ECO:0000256" key="3">
    <source>
        <dbReference type="ARBA" id="ARBA00022840"/>
    </source>
</evidence>
<comment type="caution">
    <text evidence="6">The sequence shown here is derived from an EMBL/GenBank/DDBJ whole genome shotgun (WGS) entry which is preliminary data.</text>
</comment>
<dbReference type="Gene3D" id="3.40.50.20">
    <property type="match status" value="1"/>
</dbReference>
<reference evidence="6 7" key="1">
    <citation type="submission" date="2020-08" db="EMBL/GenBank/DDBJ databases">
        <title>Genome public.</title>
        <authorList>
            <person name="Liu C."/>
            <person name="Sun Q."/>
        </authorList>
    </citation>
    <scope>NUCLEOTIDE SEQUENCE [LARGE SCALE GENOMIC DNA]</scope>
    <source>
        <strain evidence="6 7">NSJ-9</strain>
    </source>
</reference>
<evidence type="ECO:0000313" key="6">
    <source>
        <dbReference type="EMBL" id="MBC5686668.1"/>
    </source>
</evidence>
<dbReference type="InterPro" id="IPR052032">
    <property type="entry name" value="ATP-dep_AA_Ligase"/>
</dbReference>
<gene>
    <name evidence="6" type="ORF">H8R94_08670</name>
</gene>
<dbReference type="Gene3D" id="3.30.1490.20">
    <property type="entry name" value="ATP-grasp fold, A domain"/>
    <property type="match status" value="1"/>
</dbReference>
<dbReference type="InterPro" id="IPR040570">
    <property type="entry name" value="LAL_C2"/>
</dbReference>
<dbReference type="PANTHER" id="PTHR43585">
    <property type="entry name" value="FUMIPYRROLE BIOSYNTHESIS PROTEIN C"/>
    <property type="match status" value="1"/>
</dbReference>
<dbReference type="RefSeq" id="WP_118281575.1">
    <property type="nucleotide sequence ID" value="NZ_JACOPG010000003.1"/>
</dbReference>
<organism evidence="6 7">
    <name type="scientific">Roseburia lenta</name>
    <dbReference type="NCBI Taxonomy" id="2763061"/>
    <lineage>
        <taxon>Bacteria</taxon>
        <taxon>Bacillati</taxon>
        <taxon>Bacillota</taxon>
        <taxon>Clostridia</taxon>
        <taxon>Lachnospirales</taxon>
        <taxon>Lachnospiraceae</taxon>
        <taxon>Roseburia</taxon>
    </lineage>
</organism>
<dbReference type="Pfam" id="PF18603">
    <property type="entry name" value="LAL_C2"/>
    <property type="match status" value="1"/>
</dbReference>
<dbReference type="Pfam" id="PF13535">
    <property type="entry name" value="ATP-grasp_4"/>
    <property type="match status" value="1"/>
</dbReference>
<evidence type="ECO:0000313" key="7">
    <source>
        <dbReference type="Proteomes" id="UP000643810"/>
    </source>
</evidence>
<name>A0ABR7GGT7_9FIRM</name>
<sequence>MSKIMVIAGGDWQIELIKKAKQMGHYVICSNLYEDSPAFPYADACEVANVLDKEKNLQIAQKYQPDAVISDQSDIAVPTVAYVNEKMGLRGIGTDKADIFTDKTLMRQRCKEAGLPVPDFKICKTLDDALEMLNKHKKIIIKPIDSQSSRGVYTITDEKKLRDKFDDTMSYSNRRKEILAEEYIGGDEFTIDGLVVNGTHYPLCISIKEMYKENPNVSKVQTYTYSHPVYDYELLRNTNKALVESIGLPMGLTHSEYKFYKGKFYLIEAGARGGGSNLSGKIVPYMSGVDNYEYLIKEALGQSVDQKALDQLHLPEQRCVVMRFFDFGEGIVQKIHGKEYLAQHANVLDYQLEIHEGDRLENPKYGRLRPGHFIVGADSYDEAQKLAQDILNNVYVTFEEQKG</sequence>
<dbReference type="SUPFAM" id="SSF52440">
    <property type="entry name" value="PreATP-grasp domain"/>
    <property type="match status" value="1"/>
</dbReference>
<evidence type="ECO:0000259" key="5">
    <source>
        <dbReference type="PROSITE" id="PS50975"/>
    </source>
</evidence>
<dbReference type="Proteomes" id="UP000643810">
    <property type="component" value="Unassembled WGS sequence"/>
</dbReference>
<keyword evidence="7" id="KW-1185">Reference proteome</keyword>
<evidence type="ECO:0000256" key="1">
    <source>
        <dbReference type="ARBA" id="ARBA00022598"/>
    </source>
</evidence>
<evidence type="ECO:0000256" key="2">
    <source>
        <dbReference type="ARBA" id="ARBA00022741"/>
    </source>
</evidence>
<protein>
    <submittedName>
        <fullName evidence="6">ATP-grasp domain-containing protein</fullName>
    </submittedName>
</protein>
<dbReference type="PROSITE" id="PS50975">
    <property type="entry name" value="ATP_GRASP"/>
    <property type="match status" value="1"/>
</dbReference>
<dbReference type="InterPro" id="IPR016185">
    <property type="entry name" value="PreATP-grasp_dom_sf"/>
</dbReference>
<keyword evidence="2 4" id="KW-0547">Nucleotide-binding</keyword>
<keyword evidence="1" id="KW-0436">Ligase</keyword>
<dbReference type="Gene3D" id="3.30.470.20">
    <property type="entry name" value="ATP-grasp fold, B domain"/>
    <property type="match status" value="1"/>
</dbReference>
<keyword evidence="3 4" id="KW-0067">ATP-binding</keyword>